<organism evidence="2 3">
    <name type="scientific">Massariosphaeria phaeospora</name>
    <dbReference type="NCBI Taxonomy" id="100035"/>
    <lineage>
        <taxon>Eukaryota</taxon>
        <taxon>Fungi</taxon>
        <taxon>Dikarya</taxon>
        <taxon>Ascomycota</taxon>
        <taxon>Pezizomycotina</taxon>
        <taxon>Dothideomycetes</taxon>
        <taxon>Pleosporomycetidae</taxon>
        <taxon>Pleosporales</taxon>
        <taxon>Pleosporales incertae sedis</taxon>
        <taxon>Massariosphaeria</taxon>
    </lineage>
</organism>
<keyword evidence="3" id="KW-1185">Reference proteome</keyword>
<dbReference type="OrthoDB" id="194443at2759"/>
<name>A0A7C8MLD1_9PLEO</name>
<evidence type="ECO:0000313" key="3">
    <source>
        <dbReference type="Proteomes" id="UP000481861"/>
    </source>
</evidence>
<evidence type="ECO:0000256" key="1">
    <source>
        <dbReference type="SAM" id="MobiDB-lite"/>
    </source>
</evidence>
<evidence type="ECO:0008006" key="4">
    <source>
        <dbReference type="Google" id="ProtNLM"/>
    </source>
</evidence>
<proteinExistence type="predicted"/>
<protein>
    <recommendedName>
        <fullName evidence="4">BTB domain-containing protein</fullName>
    </recommendedName>
</protein>
<reference evidence="2 3" key="1">
    <citation type="submission" date="2020-01" db="EMBL/GenBank/DDBJ databases">
        <authorList>
            <consortium name="DOE Joint Genome Institute"/>
            <person name="Haridas S."/>
            <person name="Albert R."/>
            <person name="Binder M."/>
            <person name="Bloem J."/>
            <person name="Labutti K."/>
            <person name="Salamov A."/>
            <person name="Andreopoulos B."/>
            <person name="Baker S.E."/>
            <person name="Barry K."/>
            <person name="Bills G."/>
            <person name="Bluhm B.H."/>
            <person name="Cannon C."/>
            <person name="Castanera R."/>
            <person name="Culley D.E."/>
            <person name="Daum C."/>
            <person name="Ezra D."/>
            <person name="Gonzalez J.B."/>
            <person name="Henrissat B."/>
            <person name="Kuo A."/>
            <person name="Liang C."/>
            <person name="Lipzen A."/>
            <person name="Lutzoni F."/>
            <person name="Magnuson J."/>
            <person name="Mondo S."/>
            <person name="Nolan M."/>
            <person name="Ohm R."/>
            <person name="Pangilinan J."/>
            <person name="Park H.-J.H."/>
            <person name="Ramirez L."/>
            <person name="Alfaro M."/>
            <person name="Sun H."/>
            <person name="Tritt A."/>
            <person name="Yoshinaga Y."/>
            <person name="Zwiers L.-H.L."/>
            <person name="Turgeon B.G."/>
            <person name="Goodwin S.B."/>
            <person name="Spatafora J.W."/>
            <person name="Crous P.W."/>
            <person name="Grigoriev I.V."/>
        </authorList>
    </citation>
    <scope>NUCLEOTIDE SEQUENCE [LARGE SCALE GENOMIC DNA]</scope>
    <source>
        <strain evidence="2 3">CBS 611.86</strain>
    </source>
</reference>
<dbReference type="InterPro" id="IPR011333">
    <property type="entry name" value="SKP1/BTB/POZ_sf"/>
</dbReference>
<accession>A0A7C8MLD1</accession>
<feature type="region of interest" description="Disordered" evidence="1">
    <location>
        <begin position="284"/>
        <end position="321"/>
    </location>
</feature>
<dbReference type="SUPFAM" id="SSF54695">
    <property type="entry name" value="POZ domain"/>
    <property type="match status" value="1"/>
</dbReference>
<dbReference type="EMBL" id="JAADJZ010000010">
    <property type="protein sequence ID" value="KAF2872064.1"/>
    <property type="molecule type" value="Genomic_DNA"/>
</dbReference>
<comment type="caution">
    <text evidence="2">The sequence shown here is derived from an EMBL/GenBank/DDBJ whole genome shotgun (WGS) entry which is preliminary data.</text>
</comment>
<evidence type="ECO:0000313" key="2">
    <source>
        <dbReference type="EMBL" id="KAF2872064.1"/>
    </source>
</evidence>
<dbReference type="Proteomes" id="UP000481861">
    <property type="component" value="Unassembled WGS sequence"/>
</dbReference>
<feature type="compositionally biased region" description="Pro residues" evidence="1">
    <location>
        <begin position="289"/>
        <end position="299"/>
    </location>
</feature>
<gene>
    <name evidence="2" type="ORF">BDV95DRAFT_33915</name>
</gene>
<sequence>MLARAGNLTLRHELRVLFAPTPPTLTHLPHVVLFLSFSFTLHISRSSTLHIMPTTLGPIGAFPDQERDHLLKLMRGPAVEILVGPKRYDEPNERIWALSKSWISYHSKHFKSMCGGYLLRTNRVIIDSEPDTFALFVEFMFRGQYTCRDEFGKRDGILEAAKAWILGDQLEATKFQNLAMHKLYMIYKPGGRAPPLCGLTAHAIRYICENCAPDSLLYVFFNDVAVAYWTNREVVVHEKGTQREWLQLFKKYPYFRDKLLTRLGAYGPKIKYIKEYFIADYEQEEPDIPESPPENPPPGYSKNPFKQDPSYVKGWGVNTKP</sequence>
<dbReference type="AlphaFoldDB" id="A0A7C8MLD1"/>